<keyword evidence="2" id="KW-0812">Transmembrane</keyword>
<dbReference type="AlphaFoldDB" id="A0A0M6Z5U7"/>
<keyword evidence="1" id="KW-0175">Coiled coil</keyword>
<protein>
    <recommendedName>
        <fullName evidence="3">YobI-like P-loop NTPase domain-containing protein</fullName>
    </recommendedName>
</protein>
<evidence type="ECO:0000259" key="3">
    <source>
        <dbReference type="Pfam" id="PF20693"/>
    </source>
</evidence>
<dbReference type="RefSeq" id="WP_082442469.1">
    <property type="nucleotide sequence ID" value="NZ_CXWA01000002.1"/>
</dbReference>
<gene>
    <name evidence="4" type="ORF">LA5096_00806</name>
</gene>
<evidence type="ECO:0000313" key="5">
    <source>
        <dbReference type="Proteomes" id="UP000049983"/>
    </source>
</evidence>
<dbReference type="InterPro" id="IPR027417">
    <property type="entry name" value="P-loop_NTPase"/>
</dbReference>
<dbReference type="GeneID" id="97668249"/>
<organism evidence="4 5">
    <name type="scientific">Roseibium album</name>
    <dbReference type="NCBI Taxonomy" id="311410"/>
    <lineage>
        <taxon>Bacteria</taxon>
        <taxon>Pseudomonadati</taxon>
        <taxon>Pseudomonadota</taxon>
        <taxon>Alphaproteobacteria</taxon>
        <taxon>Hyphomicrobiales</taxon>
        <taxon>Stappiaceae</taxon>
        <taxon>Roseibium</taxon>
    </lineage>
</organism>
<keyword evidence="2" id="KW-0472">Membrane</keyword>
<dbReference type="SUPFAM" id="SSF52540">
    <property type="entry name" value="P-loop containing nucleoside triphosphate hydrolases"/>
    <property type="match status" value="1"/>
</dbReference>
<reference evidence="5" key="1">
    <citation type="submission" date="2015-07" db="EMBL/GenBank/DDBJ databases">
        <authorList>
            <person name="Rodrigo-Torres Lidia"/>
            <person name="Arahal R.David."/>
        </authorList>
    </citation>
    <scope>NUCLEOTIDE SEQUENCE [LARGE SCALE GENOMIC DNA]</scope>
    <source>
        <strain evidence="5">CECT 5096</strain>
    </source>
</reference>
<evidence type="ECO:0000313" key="4">
    <source>
        <dbReference type="EMBL" id="CTQ65661.1"/>
    </source>
</evidence>
<feature type="transmembrane region" description="Helical" evidence="2">
    <location>
        <begin position="147"/>
        <end position="167"/>
    </location>
</feature>
<feature type="coiled-coil region" evidence="1">
    <location>
        <begin position="525"/>
        <end position="563"/>
    </location>
</feature>
<dbReference type="InterPro" id="IPR048428">
    <property type="entry name" value="YobI-NTPase"/>
</dbReference>
<accession>A0A0M6Z5U7</accession>
<dbReference type="OrthoDB" id="1701659at2"/>
<sequence length="1202" mass="138259">MKIVSRLRGWLNSVTQKGDNVPPKYVHLAPTDEADGSGIYSDALNYAISEPNISNIALTGPYGSGKSSIIKTFLKTYKKPVLQISLAAFLPEASVSSYGEDQENSLLAKSAISKQEIERSILQQMLYGADSNSLPLSRFKRIQSPKWWARFVSIFIIFGLIACWHLVQSSSEIVSGKFFQPFSFDNWLNFASLTLALLFLWGTLHHIYVKSFGFSLKSVSLKDIEIKPESAEEESILNRHLDEIIYFFQSTNYDLVVIEDLDRFNNPDIFVTLREINSLVNANAGVKRPIRFLYALRDNMFKNTDRTKFFEFIVPVIPIINSSNSIDKVIEQGKRLSLDKRLNQQFLREVSRYLNDMRLIQNIFNEYAIYVANLETDGDSILDANKLLAILIYKNVLPSDFEELHRGRGKLAEILNKHDSYISTVESRNRVLVSKLEKQISDAEKQVPADQEELRKIYAMSLASKIPEGHNIFEFEGNRHDPLHSILNHRVFDEQLEKQEIVCRSPQNQIVRIKLIGLQDEVNPEKSYQDRKDEIEQRTEKFKEKTSKTIRELRVENSKLRLKKFNEIIRTNAKDSEPLFSAFNDNEDLVRFLIFEGFLDDSFYQYTSLFHSGRLSPNDNKFLIQIRSFKNPGPDFQIDNPKEVIAAMRTDDFRQNFILNKTLVDCLFADQGEYQKQIGKLIDFISSSFSECRNFFQVYYGTGKRITELLTALNKNWPDFVSTAISSPDSLMHAAQMLAHLPESQLETLKEKSSVFSELLSTSLLDVLESGVDFEYERLSLVQFEVKELSNIEPHTAITKLIAADGKYVISIDNIEFIFQVVLGLNGTNELRTKNYSTVLKSEDKALTTKIEQEFSYYLKNVLLESITNSEEEVSTILTVINHDDIEDEYLVQFVEKQSKKLPTLEQVPVRLHTPLFRLHKFESTWQNCLDYLNSENFDAGTLTDFLKSDDSLIKLSNVKVGSQVSARPLRAYLINNNDFEDEIYRAYIRMLPRSFKNFPSEIDKEKLRILIEEKKIILSTDSFTFLNDLEDLQVEFIAKNIDAYLKQESEYEIDDDFREAILCSEIGDEQKLRIVSGMDLSLISNLPSRASHVGRVLHRTNADVSDLSEDVAHALIVHSKPVSTQIALFNKCHGILSVAQIWSIIQQLPKPYSKIEKGWGQPIIPNTPENQELVHWLEARSIISSSKLTFFDEIRIYNFRK</sequence>
<keyword evidence="5" id="KW-1185">Reference proteome</keyword>
<evidence type="ECO:0000256" key="2">
    <source>
        <dbReference type="SAM" id="Phobius"/>
    </source>
</evidence>
<name>A0A0M6Z5U7_9HYPH</name>
<keyword evidence="2" id="KW-1133">Transmembrane helix</keyword>
<feature type="domain" description="YobI-like P-loop NTPase" evidence="3">
    <location>
        <begin position="40"/>
        <end position="411"/>
    </location>
</feature>
<dbReference type="STRING" id="311410.LA5095_01950"/>
<dbReference type="Proteomes" id="UP000049983">
    <property type="component" value="Unassembled WGS sequence"/>
</dbReference>
<proteinExistence type="predicted"/>
<dbReference type="EMBL" id="CXWC01000002">
    <property type="protein sequence ID" value="CTQ65661.1"/>
    <property type="molecule type" value="Genomic_DNA"/>
</dbReference>
<dbReference type="Pfam" id="PF20693">
    <property type="entry name" value="YobI-ATPase"/>
    <property type="match status" value="1"/>
</dbReference>
<evidence type="ECO:0000256" key="1">
    <source>
        <dbReference type="SAM" id="Coils"/>
    </source>
</evidence>
<feature type="transmembrane region" description="Helical" evidence="2">
    <location>
        <begin position="187"/>
        <end position="208"/>
    </location>
</feature>